<dbReference type="AlphaFoldDB" id="A0A445DXM6"/>
<accession>A0A445DXM6</accession>
<sequence length="217" mass="24976">MQEGQGQPGPQKVKSPETSKLIEQLEELVEKIVNSGVKKALDYAEGKSSPIEKQSAEEIFEKYKTPGRSKEMSAEMKEKCYMWATRVKTYGDGTTNEYEPNMAIGNHPEGEFLLPKSKKSFKVEDYPMFTSFLDLKKLASHPYGYVISRMREEVDHFRVEFASRILFHEMNQDRDEAIRKSEAVRLSKPSSLLLSPYCQIDSDDIYSDLSKCYLFLQ</sequence>
<evidence type="ECO:0000313" key="1">
    <source>
        <dbReference type="EMBL" id="RYR67945.1"/>
    </source>
</evidence>
<comment type="caution">
    <text evidence="1">The sequence shown here is derived from an EMBL/GenBank/DDBJ whole genome shotgun (WGS) entry which is preliminary data.</text>
</comment>
<reference evidence="1 2" key="1">
    <citation type="submission" date="2019-01" db="EMBL/GenBank/DDBJ databases">
        <title>Sequencing of cultivated peanut Arachis hypogaea provides insights into genome evolution and oil improvement.</title>
        <authorList>
            <person name="Chen X."/>
        </authorList>
    </citation>
    <scope>NUCLEOTIDE SEQUENCE [LARGE SCALE GENOMIC DNA]</scope>
    <source>
        <strain evidence="2">cv. Fuhuasheng</strain>
        <tissue evidence="1">Leaves</tissue>
    </source>
</reference>
<dbReference type="Proteomes" id="UP000289738">
    <property type="component" value="Chromosome A03"/>
</dbReference>
<proteinExistence type="predicted"/>
<evidence type="ECO:0000313" key="2">
    <source>
        <dbReference type="Proteomes" id="UP000289738"/>
    </source>
</evidence>
<keyword evidence="2" id="KW-1185">Reference proteome</keyword>
<protein>
    <submittedName>
        <fullName evidence="1">Uncharacterized protein</fullName>
    </submittedName>
</protein>
<gene>
    <name evidence="1" type="ORF">Ahy_A03g014419</name>
</gene>
<name>A0A445DXM6_ARAHY</name>
<dbReference type="EMBL" id="SDMP01000003">
    <property type="protein sequence ID" value="RYR67945.1"/>
    <property type="molecule type" value="Genomic_DNA"/>
</dbReference>
<organism evidence="1 2">
    <name type="scientific">Arachis hypogaea</name>
    <name type="common">Peanut</name>
    <dbReference type="NCBI Taxonomy" id="3818"/>
    <lineage>
        <taxon>Eukaryota</taxon>
        <taxon>Viridiplantae</taxon>
        <taxon>Streptophyta</taxon>
        <taxon>Embryophyta</taxon>
        <taxon>Tracheophyta</taxon>
        <taxon>Spermatophyta</taxon>
        <taxon>Magnoliopsida</taxon>
        <taxon>eudicotyledons</taxon>
        <taxon>Gunneridae</taxon>
        <taxon>Pentapetalae</taxon>
        <taxon>rosids</taxon>
        <taxon>fabids</taxon>
        <taxon>Fabales</taxon>
        <taxon>Fabaceae</taxon>
        <taxon>Papilionoideae</taxon>
        <taxon>50 kb inversion clade</taxon>
        <taxon>dalbergioids sensu lato</taxon>
        <taxon>Dalbergieae</taxon>
        <taxon>Pterocarpus clade</taxon>
        <taxon>Arachis</taxon>
    </lineage>
</organism>